<gene>
    <name evidence="1" type="ORF">AAG570_011440</name>
</gene>
<dbReference type="Proteomes" id="UP001558652">
    <property type="component" value="Unassembled WGS sequence"/>
</dbReference>
<protein>
    <submittedName>
        <fullName evidence="1">Uncharacterized protein</fullName>
    </submittedName>
</protein>
<evidence type="ECO:0000313" key="2">
    <source>
        <dbReference type="Proteomes" id="UP001558652"/>
    </source>
</evidence>
<proteinExistence type="predicted"/>
<organism evidence="1 2">
    <name type="scientific">Ranatra chinensis</name>
    <dbReference type="NCBI Taxonomy" id="642074"/>
    <lineage>
        <taxon>Eukaryota</taxon>
        <taxon>Metazoa</taxon>
        <taxon>Ecdysozoa</taxon>
        <taxon>Arthropoda</taxon>
        <taxon>Hexapoda</taxon>
        <taxon>Insecta</taxon>
        <taxon>Pterygota</taxon>
        <taxon>Neoptera</taxon>
        <taxon>Paraneoptera</taxon>
        <taxon>Hemiptera</taxon>
        <taxon>Heteroptera</taxon>
        <taxon>Panheteroptera</taxon>
        <taxon>Nepomorpha</taxon>
        <taxon>Nepidae</taxon>
        <taxon>Ranatrinae</taxon>
        <taxon>Ranatra</taxon>
    </lineage>
</organism>
<dbReference type="EMBL" id="JBFDAA010000006">
    <property type="protein sequence ID" value="KAL1131828.1"/>
    <property type="molecule type" value="Genomic_DNA"/>
</dbReference>
<reference evidence="1 2" key="1">
    <citation type="submission" date="2024-07" db="EMBL/GenBank/DDBJ databases">
        <title>Chromosome-level genome assembly of the water stick insect Ranatra chinensis (Heteroptera: Nepidae).</title>
        <authorList>
            <person name="Liu X."/>
        </authorList>
    </citation>
    <scope>NUCLEOTIDE SEQUENCE [LARGE SCALE GENOMIC DNA]</scope>
    <source>
        <strain evidence="1">Cailab_2021Rc</strain>
        <tissue evidence="1">Muscle</tissue>
    </source>
</reference>
<name>A0ABD0Z6V8_9HEMI</name>
<evidence type="ECO:0000313" key="1">
    <source>
        <dbReference type="EMBL" id="KAL1131828.1"/>
    </source>
</evidence>
<dbReference type="AlphaFoldDB" id="A0ABD0Z6V8"/>
<sequence length="151" mass="16503">MAESVSPVSPPIVGLNYGSLLTPLFTALAATPTLVQYHDPPIGGFHDVAPPVTPPPPSPPIVPVDSLYRPGTGRCPWGALPSWIKYLPKSQIRDWLTLEEEMLRQQSVVVGSVQEIMQVLDKQRADPYGLTWHQLGLLKGEVIPCLYSAKI</sequence>
<keyword evidence="2" id="KW-1185">Reference proteome</keyword>
<accession>A0ABD0Z6V8</accession>
<comment type="caution">
    <text evidence="1">The sequence shown here is derived from an EMBL/GenBank/DDBJ whole genome shotgun (WGS) entry which is preliminary data.</text>
</comment>